<name>A0A9P1JNA2_9PROT</name>
<proteinExistence type="predicted"/>
<evidence type="ECO:0000256" key="1">
    <source>
        <dbReference type="SAM" id="MobiDB-lite"/>
    </source>
</evidence>
<keyword evidence="3" id="KW-1185">Reference proteome</keyword>
<evidence type="ECO:0000313" key="3">
    <source>
        <dbReference type="Proteomes" id="UP000007319"/>
    </source>
</evidence>
<reference evidence="2 3" key="1">
    <citation type="journal article" date="2011" name="PLoS Genet.">
        <title>Azospirillum genomes reveal transition of bacteria from aquatic to terrestrial environments.</title>
        <authorList>
            <person name="Wisniewski-Dye F."/>
            <person name="Borziak K."/>
            <person name="Khalsa-Moyers G."/>
            <person name="Alexandre G."/>
            <person name="Sukharnikov L.O."/>
            <person name="Wuichet K."/>
            <person name="Hurst G.B."/>
            <person name="McDonald W.H."/>
            <person name="Robertson J.S."/>
            <person name="Barbe V."/>
            <person name="Calteau A."/>
            <person name="Rouy Z."/>
            <person name="Mangenot S."/>
            <person name="Prigent-Combaret C."/>
            <person name="Normand P."/>
            <person name="Boyer M."/>
            <person name="Siguier P."/>
            <person name="Dessaux Y."/>
            <person name="Elmerich C."/>
            <person name="Condemine G."/>
            <person name="Krishnen G."/>
            <person name="Kennedy I."/>
            <person name="Paterson A.H."/>
            <person name="Gonzalez V."/>
            <person name="Mavingui P."/>
            <person name="Zhulin I.B."/>
        </authorList>
    </citation>
    <scope>NUCLEOTIDE SEQUENCE [LARGE SCALE GENOMIC DNA]</scope>
    <source>
        <strain evidence="2 3">Sp245</strain>
    </source>
</reference>
<dbReference type="Proteomes" id="UP000007319">
    <property type="component" value="Chromosome"/>
</dbReference>
<organism evidence="2 3">
    <name type="scientific">Azospirillum baldaniorum</name>
    <dbReference type="NCBI Taxonomy" id="1064539"/>
    <lineage>
        <taxon>Bacteria</taxon>
        <taxon>Pseudomonadati</taxon>
        <taxon>Pseudomonadota</taxon>
        <taxon>Alphaproteobacteria</taxon>
        <taxon>Rhodospirillales</taxon>
        <taxon>Azospirillaceae</taxon>
        <taxon>Azospirillum</taxon>
    </lineage>
</organism>
<evidence type="ECO:0000313" key="2">
    <source>
        <dbReference type="EMBL" id="CCC96625.1"/>
    </source>
</evidence>
<feature type="region of interest" description="Disordered" evidence="1">
    <location>
        <begin position="1"/>
        <end position="22"/>
    </location>
</feature>
<accession>A0A9P1JNA2</accession>
<sequence>MMGSTTARLQSPWGPARRMDHQ</sequence>
<dbReference type="AlphaFoldDB" id="A0A9P1JNA2"/>
<dbReference type="KEGG" id="abs:AZOBR_10412"/>
<gene>
    <name evidence="2" type="ORF">AZOBR_10412</name>
</gene>
<protein>
    <submittedName>
        <fullName evidence="2">Uncharacterized protein</fullName>
    </submittedName>
</protein>
<dbReference type="EMBL" id="HE577327">
    <property type="protein sequence ID" value="CCC96625.1"/>
    <property type="molecule type" value="Genomic_DNA"/>
</dbReference>